<keyword evidence="5" id="KW-0136">Cellulose degradation</keyword>
<feature type="chain" id="PRO_5033611739" description="cellulase" evidence="9">
    <location>
        <begin position="17"/>
        <end position="116"/>
    </location>
</feature>
<gene>
    <name evidence="11" type="ORF">GSMUA_163160.1</name>
</gene>
<evidence type="ECO:0000256" key="4">
    <source>
        <dbReference type="ARBA" id="ARBA00022801"/>
    </source>
</evidence>
<evidence type="ECO:0000256" key="7">
    <source>
        <dbReference type="ARBA" id="ARBA00023295"/>
    </source>
</evidence>
<dbReference type="Proteomes" id="UP000012960">
    <property type="component" value="Unplaced"/>
</dbReference>
<dbReference type="GO" id="GO:0008810">
    <property type="term" value="F:cellulase activity"/>
    <property type="evidence" value="ECO:0007669"/>
    <property type="project" value="UniProtKB-EC"/>
</dbReference>
<dbReference type="EMBL" id="HG996471">
    <property type="protein sequence ID" value="CAG1846521.1"/>
    <property type="molecule type" value="Genomic_DNA"/>
</dbReference>
<dbReference type="InterPro" id="IPR008928">
    <property type="entry name" value="6-hairpin_glycosidase_sf"/>
</dbReference>
<evidence type="ECO:0000313" key="11">
    <source>
        <dbReference type="EMBL" id="CAG1846521.1"/>
    </source>
</evidence>
<dbReference type="Gramene" id="Ma06_t17190.1">
    <property type="protein sequence ID" value="Ma06_p17190.1"/>
    <property type="gene ID" value="Ma06_g17190"/>
</dbReference>
<evidence type="ECO:0000256" key="5">
    <source>
        <dbReference type="ARBA" id="ARBA00023001"/>
    </source>
</evidence>
<evidence type="ECO:0000256" key="8">
    <source>
        <dbReference type="ARBA" id="ARBA00023326"/>
    </source>
</evidence>
<keyword evidence="8" id="KW-0624">Polysaccharide degradation</keyword>
<proteinExistence type="inferred from homology"/>
<dbReference type="EnsemblPlants" id="Ma06_t17190.1">
    <property type="protein sequence ID" value="Ma06_p17190.1"/>
    <property type="gene ID" value="Ma06_g17190"/>
</dbReference>
<name>A0A804JH84_MUSAM</name>
<reference evidence="11" key="1">
    <citation type="submission" date="2021-03" db="EMBL/GenBank/DDBJ databases">
        <authorList>
            <consortium name="Genoscope - CEA"/>
            <person name="William W."/>
        </authorList>
    </citation>
    <scope>NUCLEOTIDE SEQUENCE</scope>
    <source>
        <strain evidence="11">Doubled-haploid Pahang</strain>
    </source>
</reference>
<dbReference type="EC" id="3.2.1.4" evidence="3"/>
<evidence type="ECO:0000313" key="13">
    <source>
        <dbReference type="Proteomes" id="UP000012960"/>
    </source>
</evidence>
<evidence type="ECO:0000256" key="6">
    <source>
        <dbReference type="ARBA" id="ARBA00023277"/>
    </source>
</evidence>
<dbReference type="InParanoid" id="A0A804JH84"/>
<dbReference type="SUPFAM" id="SSF48208">
    <property type="entry name" value="Six-hairpin glycosidases"/>
    <property type="match status" value="1"/>
</dbReference>
<dbReference type="AlphaFoldDB" id="A0A804JH84"/>
<reference evidence="12" key="2">
    <citation type="submission" date="2021-05" db="UniProtKB">
        <authorList>
            <consortium name="EnsemblPlants"/>
        </authorList>
    </citation>
    <scope>IDENTIFICATION</scope>
    <source>
        <strain evidence="12">subsp. malaccensis</strain>
    </source>
</reference>
<evidence type="ECO:0000259" key="10">
    <source>
        <dbReference type="Pfam" id="PF00759"/>
    </source>
</evidence>
<sequence>MHGITLLLLPPSSTGAAIDYGLALTKSLLFFQAQRSAKLPPGQRVTWHGDSALNDGKDNRVDLTGGYYDAGDNVKFGFPMAYVITILTWGAFEFDARLVAKKEFQNTLAAIRLGTD</sequence>
<comment type="similarity">
    <text evidence="2">Belongs to the glycosyl hydrolase 9 (cellulase E) family.</text>
</comment>
<feature type="signal peptide" evidence="9">
    <location>
        <begin position="1"/>
        <end position="16"/>
    </location>
</feature>
<keyword evidence="7" id="KW-0326">Glycosidase</keyword>
<keyword evidence="13" id="KW-1185">Reference proteome</keyword>
<dbReference type="InterPro" id="IPR012341">
    <property type="entry name" value="6hp_glycosidase-like_sf"/>
</dbReference>
<keyword evidence="9" id="KW-0732">Signal</keyword>
<keyword evidence="6" id="KW-0119">Carbohydrate metabolism</keyword>
<dbReference type="Pfam" id="PF00759">
    <property type="entry name" value="Glyco_hydro_9"/>
    <property type="match status" value="1"/>
</dbReference>
<evidence type="ECO:0000256" key="3">
    <source>
        <dbReference type="ARBA" id="ARBA00012601"/>
    </source>
</evidence>
<dbReference type="Gene3D" id="1.50.10.10">
    <property type="match status" value="1"/>
</dbReference>
<comment type="catalytic activity">
    <reaction evidence="1">
        <text>Endohydrolysis of (1-&gt;4)-beta-D-glucosidic linkages in cellulose, lichenin and cereal beta-D-glucans.</text>
        <dbReference type="EC" id="3.2.1.4"/>
    </reaction>
</comment>
<accession>A0A804JH84</accession>
<evidence type="ECO:0000256" key="1">
    <source>
        <dbReference type="ARBA" id="ARBA00000966"/>
    </source>
</evidence>
<dbReference type="GO" id="GO:0030245">
    <property type="term" value="P:cellulose catabolic process"/>
    <property type="evidence" value="ECO:0007669"/>
    <property type="project" value="UniProtKB-KW"/>
</dbReference>
<dbReference type="OMA" id="TWHGDSA"/>
<evidence type="ECO:0000256" key="9">
    <source>
        <dbReference type="SAM" id="SignalP"/>
    </source>
</evidence>
<dbReference type="InterPro" id="IPR001701">
    <property type="entry name" value="Glyco_hydro_9"/>
</dbReference>
<protein>
    <recommendedName>
        <fullName evidence="3">cellulase</fullName>
        <ecNumber evidence="3">3.2.1.4</ecNumber>
    </recommendedName>
</protein>
<evidence type="ECO:0000256" key="2">
    <source>
        <dbReference type="ARBA" id="ARBA00007072"/>
    </source>
</evidence>
<evidence type="ECO:0000313" key="12">
    <source>
        <dbReference type="EnsemblPlants" id="Ma06_p17190.1"/>
    </source>
</evidence>
<keyword evidence="4" id="KW-0378">Hydrolase</keyword>
<feature type="domain" description="Glycoside hydrolase family 9" evidence="10">
    <location>
        <begin position="20"/>
        <end position="116"/>
    </location>
</feature>
<dbReference type="PANTHER" id="PTHR22298">
    <property type="entry name" value="ENDO-1,4-BETA-GLUCANASE"/>
    <property type="match status" value="1"/>
</dbReference>
<organism evidence="12 13">
    <name type="scientific">Musa acuminata subsp. malaccensis</name>
    <name type="common">Wild banana</name>
    <name type="synonym">Musa malaccensis</name>
    <dbReference type="NCBI Taxonomy" id="214687"/>
    <lineage>
        <taxon>Eukaryota</taxon>
        <taxon>Viridiplantae</taxon>
        <taxon>Streptophyta</taxon>
        <taxon>Embryophyta</taxon>
        <taxon>Tracheophyta</taxon>
        <taxon>Spermatophyta</taxon>
        <taxon>Magnoliopsida</taxon>
        <taxon>Liliopsida</taxon>
        <taxon>Zingiberales</taxon>
        <taxon>Musaceae</taxon>
        <taxon>Musa</taxon>
    </lineage>
</organism>